<proteinExistence type="predicted"/>
<dbReference type="AlphaFoldDB" id="A0A9Q3H0G6"/>
<reference evidence="2" key="1">
    <citation type="submission" date="2021-03" db="EMBL/GenBank/DDBJ databases">
        <title>Draft genome sequence of rust myrtle Austropuccinia psidii MF-1, a brazilian biotype.</title>
        <authorList>
            <person name="Quecine M.C."/>
            <person name="Pachon D.M.R."/>
            <person name="Bonatelli M.L."/>
            <person name="Correr F.H."/>
            <person name="Franceschini L.M."/>
            <person name="Leite T.F."/>
            <person name="Margarido G.R.A."/>
            <person name="Almeida C.A."/>
            <person name="Ferrarezi J.A."/>
            <person name="Labate C.A."/>
        </authorList>
    </citation>
    <scope>NUCLEOTIDE SEQUENCE</scope>
    <source>
        <strain evidence="2">MF-1</strain>
    </source>
</reference>
<dbReference type="Proteomes" id="UP000765509">
    <property type="component" value="Unassembled WGS sequence"/>
</dbReference>
<feature type="compositionally biased region" description="Acidic residues" evidence="1">
    <location>
        <begin position="59"/>
        <end position="68"/>
    </location>
</feature>
<keyword evidence="3" id="KW-1185">Reference proteome</keyword>
<evidence type="ECO:0000313" key="3">
    <source>
        <dbReference type="Proteomes" id="UP000765509"/>
    </source>
</evidence>
<comment type="caution">
    <text evidence="2">The sequence shown here is derived from an EMBL/GenBank/DDBJ whole genome shotgun (WGS) entry which is preliminary data.</text>
</comment>
<dbReference type="EMBL" id="AVOT02008771">
    <property type="protein sequence ID" value="MBW0486686.1"/>
    <property type="molecule type" value="Genomic_DNA"/>
</dbReference>
<feature type="region of interest" description="Disordered" evidence="1">
    <location>
        <begin position="45"/>
        <end position="69"/>
    </location>
</feature>
<sequence>MPFQHSPCTRRTRFQDRAQPVLNPTPRAPLDGTTALPQLRAHLDRGPNMTTFKGPYDHGEEEESDDTEVVPATVRECRGTEGPTTAQSNQTVSHKAEPSLLAIIQQMTQIMANIQEASSSEASRQLAFKPPSIKAPDFFFGTKPFKVRSFIQSCQLILHND</sequence>
<name>A0A9Q3H0G6_9BASI</name>
<protein>
    <submittedName>
        <fullName evidence="2">Uncharacterized protein</fullName>
    </submittedName>
</protein>
<feature type="region of interest" description="Disordered" evidence="1">
    <location>
        <begin position="1"/>
        <end position="33"/>
    </location>
</feature>
<evidence type="ECO:0000313" key="2">
    <source>
        <dbReference type="EMBL" id="MBW0486686.1"/>
    </source>
</evidence>
<gene>
    <name evidence="2" type="ORF">O181_026401</name>
</gene>
<evidence type="ECO:0000256" key="1">
    <source>
        <dbReference type="SAM" id="MobiDB-lite"/>
    </source>
</evidence>
<accession>A0A9Q3H0G6</accession>
<organism evidence="2 3">
    <name type="scientific">Austropuccinia psidii MF-1</name>
    <dbReference type="NCBI Taxonomy" id="1389203"/>
    <lineage>
        <taxon>Eukaryota</taxon>
        <taxon>Fungi</taxon>
        <taxon>Dikarya</taxon>
        <taxon>Basidiomycota</taxon>
        <taxon>Pucciniomycotina</taxon>
        <taxon>Pucciniomycetes</taxon>
        <taxon>Pucciniales</taxon>
        <taxon>Sphaerophragmiaceae</taxon>
        <taxon>Austropuccinia</taxon>
    </lineage>
</organism>